<evidence type="ECO:0000256" key="3">
    <source>
        <dbReference type="ARBA" id="ARBA00022475"/>
    </source>
</evidence>
<dbReference type="InterPro" id="IPR045324">
    <property type="entry name" value="Small_multidrug_res"/>
</dbReference>
<name>A0A1V6LYM2_9BACT</name>
<dbReference type="AlphaFoldDB" id="A0A1V6LYM2"/>
<protein>
    <recommendedName>
        <fullName evidence="12">QacE family quaternary ammonium compound efflux SMR transporter</fullName>
    </recommendedName>
</protein>
<evidence type="ECO:0000256" key="7">
    <source>
        <dbReference type="ARBA" id="ARBA00038032"/>
    </source>
</evidence>
<comment type="caution">
    <text evidence="10">The sequence shown here is derived from an EMBL/GenBank/DDBJ whole genome shotgun (WGS) entry which is preliminary data.</text>
</comment>
<keyword evidence="4 8" id="KW-0812">Transmembrane</keyword>
<dbReference type="Gene3D" id="1.10.3730.20">
    <property type="match status" value="1"/>
</dbReference>
<reference evidence="10 11" key="1">
    <citation type="journal article" date="2016" name="Genome Announc.">
        <title>Draft Genome Sequence of the Anaerobic Ammonium-Oxidizing Bacterium 'Candidatus Brocadia sp. 40'.</title>
        <authorList>
            <person name="Ali M."/>
            <person name="Haroon M.F."/>
            <person name="Narita Y."/>
            <person name="Zhang L."/>
            <person name="Rangel Shaw D."/>
            <person name="Okabe S."/>
            <person name="Saikaly P.E."/>
        </authorList>
    </citation>
    <scope>NUCLEOTIDE SEQUENCE [LARGE SCALE GENOMIC DNA]</scope>
    <source>
        <strain evidence="10 11">40</strain>
    </source>
</reference>
<dbReference type="FunFam" id="1.10.3730.20:FF:000001">
    <property type="entry name" value="Quaternary ammonium compound resistance transporter SugE"/>
    <property type="match status" value="1"/>
</dbReference>
<evidence type="ECO:0000313" key="10">
    <source>
        <dbReference type="EMBL" id="OQD45258.1"/>
    </source>
</evidence>
<evidence type="ECO:0000256" key="1">
    <source>
        <dbReference type="ARBA" id="ARBA00004651"/>
    </source>
</evidence>
<feature type="transmembrane region" description="Helical" evidence="9">
    <location>
        <begin position="84"/>
        <end position="102"/>
    </location>
</feature>
<keyword evidence="11" id="KW-1185">Reference proteome</keyword>
<gene>
    <name evidence="10" type="ORF">BIY37_09305</name>
</gene>
<evidence type="ECO:0000256" key="5">
    <source>
        <dbReference type="ARBA" id="ARBA00022989"/>
    </source>
</evidence>
<evidence type="ECO:0000256" key="9">
    <source>
        <dbReference type="SAM" id="Phobius"/>
    </source>
</evidence>
<accession>A0A1V6LYM2</accession>
<evidence type="ECO:0000256" key="8">
    <source>
        <dbReference type="RuleBase" id="RU003942"/>
    </source>
</evidence>
<organism evidence="10 11">
    <name type="scientific">Candidatus Brocadia sapporoensis</name>
    <dbReference type="NCBI Taxonomy" id="392547"/>
    <lineage>
        <taxon>Bacteria</taxon>
        <taxon>Pseudomonadati</taxon>
        <taxon>Planctomycetota</taxon>
        <taxon>Candidatus Brocadiia</taxon>
        <taxon>Candidatus Brocadiales</taxon>
        <taxon>Candidatus Brocadiaceae</taxon>
        <taxon>Candidatus Brocadia</taxon>
    </lineage>
</organism>
<comment type="similarity">
    <text evidence="7 8">Belongs to the drug/metabolite transporter (DMT) superfamily. Small multidrug resistance (SMR) (TC 2.A.7.1) family.</text>
</comment>
<dbReference type="GO" id="GO:0022857">
    <property type="term" value="F:transmembrane transporter activity"/>
    <property type="evidence" value="ECO:0007669"/>
    <property type="project" value="InterPro"/>
</dbReference>
<dbReference type="PANTHER" id="PTHR30561">
    <property type="entry name" value="SMR FAMILY PROTON-DEPENDENT DRUG EFFLUX TRANSPORTER SUGE"/>
    <property type="match status" value="1"/>
</dbReference>
<evidence type="ECO:0008006" key="12">
    <source>
        <dbReference type="Google" id="ProtNLM"/>
    </source>
</evidence>
<evidence type="ECO:0000256" key="6">
    <source>
        <dbReference type="ARBA" id="ARBA00023136"/>
    </source>
</evidence>
<sequence>MYWLFLILSILLEVSGTMCLKLSQGFTKIVPSVLLFIFYGFSLTLLSFALKKIDISVAYAIWSGLGTTLIATVGILWFREPLSAVKILSIGLIVLGVLGLRLSDGIQQ</sequence>
<evidence type="ECO:0000256" key="2">
    <source>
        <dbReference type="ARBA" id="ARBA00022448"/>
    </source>
</evidence>
<evidence type="ECO:0000256" key="4">
    <source>
        <dbReference type="ARBA" id="ARBA00022692"/>
    </source>
</evidence>
<dbReference type="PANTHER" id="PTHR30561:SF1">
    <property type="entry name" value="MULTIDRUG TRANSPORTER EMRE"/>
    <property type="match status" value="1"/>
</dbReference>
<dbReference type="Proteomes" id="UP000242219">
    <property type="component" value="Unassembled WGS sequence"/>
</dbReference>
<dbReference type="GO" id="GO:1990961">
    <property type="term" value="P:xenobiotic detoxification by transmembrane export across the plasma membrane"/>
    <property type="evidence" value="ECO:0007669"/>
    <property type="project" value="UniProtKB-ARBA"/>
</dbReference>
<dbReference type="SUPFAM" id="SSF103481">
    <property type="entry name" value="Multidrug resistance efflux transporter EmrE"/>
    <property type="match status" value="1"/>
</dbReference>
<dbReference type="RefSeq" id="WP_070067552.1">
    <property type="nucleotide sequence ID" value="NZ_MJUW02000099.1"/>
</dbReference>
<proteinExistence type="inferred from homology"/>
<keyword evidence="2" id="KW-0813">Transport</keyword>
<feature type="transmembrane region" description="Helical" evidence="9">
    <location>
        <begin position="29"/>
        <end position="50"/>
    </location>
</feature>
<keyword evidence="5 9" id="KW-1133">Transmembrane helix</keyword>
<dbReference type="Pfam" id="PF00893">
    <property type="entry name" value="Multi_Drug_Res"/>
    <property type="match status" value="1"/>
</dbReference>
<comment type="subcellular location">
    <subcellularLocation>
        <location evidence="1 8">Cell membrane</location>
        <topology evidence="1 8">Multi-pass membrane protein</topology>
    </subcellularLocation>
</comment>
<dbReference type="InterPro" id="IPR000390">
    <property type="entry name" value="Small_drug/metabolite_transptr"/>
</dbReference>
<keyword evidence="6 9" id="KW-0472">Membrane</keyword>
<dbReference type="EMBL" id="MJUW02000099">
    <property type="protein sequence ID" value="OQD45258.1"/>
    <property type="molecule type" value="Genomic_DNA"/>
</dbReference>
<dbReference type="InterPro" id="IPR037185">
    <property type="entry name" value="EmrE-like"/>
</dbReference>
<feature type="transmembrane region" description="Helical" evidence="9">
    <location>
        <begin position="57"/>
        <end position="78"/>
    </location>
</feature>
<keyword evidence="3" id="KW-1003">Cell membrane</keyword>
<evidence type="ECO:0000313" key="11">
    <source>
        <dbReference type="Proteomes" id="UP000242219"/>
    </source>
</evidence>
<dbReference type="GO" id="GO:0005886">
    <property type="term" value="C:plasma membrane"/>
    <property type="evidence" value="ECO:0007669"/>
    <property type="project" value="UniProtKB-SubCell"/>
</dbReference>